<sequence>MEEDTPPNSVGELENHCAARAEFLQKVHAMSPDEVQALVEAAAATREEADGKLPREILIEGGDDVRFVDVATVEELEGTTGSSEDDAAEDESLGGDDDEAARQWRTAALAEAEATIGVSDLLAWARDQALGVYARVWLARYLRRQGRLPSPEELQQAREADAADRYPRGTFDADADDTTPDPLVHALLIDG</sequence>
<dbReference type="Proteomes" id="UP001301350">
    <property type="component" value="Unassembled WGS sequence"/>
</dbReference>
<evidence type="ECO:0000313" key="2">
    <source>
        <dbReference type="EMBL" id="KAK4537671.1"/>
    </source>
</evidence>
<feature type="region of interest" description="Disordered" evidence="1">
    <location>
        <begin position="149"/>
        <end position="181"/>
    </location>
</feature>
<reference evidence="2 3" key="1">
    <citation type="submission" date="2022-07" db="EMBL/GenBank/DDBJ databases">
        <title>Genome-wide signatures of adaptation to extreme environments.</title>
        <authorList>
            <person name="Cho C.H."/>
            <person name="Yoon H.S."/>
        </authorList>
    </citation>
    <scope>NUCLEOTIDE SEQUENCE [LARGE SCALE GENOMIC DNA]</scope>
    <source>
        <strain evidence="2 3">DBV 063 E5</strain>
    </source>
</reference>
<comment type="caution">
    <text evidence="2">The sequence shown here is derived from an EMBL/GenBank/DDBJ whole genome shotgun (WGS) entry which is preliminary data.</text>
</comment>
<dbReference type="AlphaFoldDB" id="A0AAV9J056"/>
<keyword evidence="3" id="KW-1185">Reference proteome</keyword>
<organism evidence="2 3">
    <name type="scientific">Cyanidium caldarium</name>
    <name type="common">Red alga</name>
    <dbReference type="NCBI Taxonomy" id="2771"/>
    <lineage>
        <taxon>Eukaryota</taxon>
        <taxon>Rhodophyta</taxon>
        <taxon>Bangiophyceae</taxon>
        <taxon>Cyanidiales</taxon>
        <taxon>Cyanidiaceae</taxon>
        <taxon>Cyanidium</taxon>
    </lineage>
</organism>
<feature type="region of interest" description="Disordered" evidence="1">
    <location>
        <begin position="75"/>
        <end position="102"/>
    </location>
</feature>
<accession>A0AAV9J056</accession>
<gene>
    <name evidence="2" type="ORF">CDCA_CDCA13G3696</name>
</gene>
<protein>
    <submittedName>
        <fullName evidence="2">Uncharacterized protein</fullName>
    </submittedName>
</protein>
<name>A0AAV9J056_CYACA</name>
<feature type="compositionally biased region" description="Acidic residues" evidence="1">
    <location>
        <begin position="75"/>
        <end position="99"/>
    </location>
</feature>
<evidence type="ECO:0000313" key="3">
    <source>
        <dbReference type="Proteomes" id="UP001301350"/>
    </source>
</evidence>
<dbReference type="EMBL" id="JANCYW010000013">
    <property type="protein sequence ID" value="KAK4537671.1"/>
    <property type="molecule type" value="Genomic_DNA"/>
</dbReference>
<evidence type="ECO:0000256" key="1">
    <source>
        <dbReference type="SAM" id="MobiDB-lite"/>
    </source>
</evidence>
<feature type="compositionally biased region" description="Basic and acidic residues" evidence="1">
    <location>
        <begin position="155"/>
        <end position="167"/>
    </location>
</feature>
<proteinExistence type="predicted"/>